<dbReference type="Pfam" id="PF00295">
    <property type="entry name" value="Glyco_hydro_28"/>
    <property type="match status" value="1"/>
</dbReference>
<dbReference type="InterPro" id="IPR011050">
    <property type="entry name" value="Pectin_lyase_fold/virulence"/>
</dbReference>
<name>A0A7X4YVY4_9BACL</name>
<evidence type="ECO:0008006" key="13">
    <source>
        <dbReference type="Google" id="ProtNLM"/>
    </source>
</evidence>
<organism evidence="11 12">
    <name type="scientific">Paenibacillus sacheonensis</name>
    <dbReference type="NCBI Taxonomy" id="742054"/>
    <lineage>
        <taxon>Bacteria</taxon>
        <taxon>Bacillati</taxon>
        <taxon>Bacillota</taxon>
        <taxon>Bacilli</taxon>
        <taxon>Bacillales</taxon>
        <taxon>Paenibacillaceae</taxon>
        <taxon>Paenibacillus</taxon>
    </lineage>
</organism>
<keyword evidence="3 9" id="KW-0378">Hydrolase</keyword>
<keyword evidence="12" id="KW-1185">Reference proteome</keyword>
<dbReference type="InterPro" id="IPR012334">
    <property type="entry name" value="Pectin_lyas_fold"/>
</dbReference>
<comment type="function">
    <text evidence="8">Pectinolytic enzyme involved in the degradation of xylogalacturonan (xga), a galacturonan backbone heavily substituted with xylose, and which is one important component of the hairy regions of pectin. Activity requires a galacturonic acid backbone substituted with xylose.</text>
</comment>
<comment type="caution">
    <text evidence="11">The sequence shown here is derived from an EMBL/GenBank/DDBJ whole genome shotgun (WGS) entry which is preliminary data.</text>
</comment>
<evidence type="ECO:0000256" key="8">
    <source>
        <dbReference type="ARBA" id="ARBA00037278"/>
    </source>
</evidence>
<dbReference type="InterPro" id="IPR006626">
    <property type="entry name" value="PbH1"/>
</dbReference>
<reference evidence="11 12" key="1">
    <citation type="submission" date="2020-01" db="EMBL/GenBank/DDBJ databases">
        <title>Paenibacillus soybeanensis sp. nov. isolated from the nodules of soybean (Glycine max(L.) Merr).</title>
        <authorList>
            <person name="Wang H."/>
        </authorList>
    </citation>
    <scope>NUCLEOTIDE SEQUENCE [LARGE SCALE GENOMIC DNA]</scope>
    <source>
        <strain evidence="11 12">DSM 23054</strain>
    </source>
</reference>
<keyword evidence="2" id="KW-0677">Repeat</keyword>
<evidence type="ECO:0000256" key="5">
    <source>
        <dbReference type="ARBA" id="ARBA00023277"/>
    </source>
</evidence>
<dbReference type="RefSeq" id="WP_161703735.1">
    <property type="nucleotide sequence ID" value="NZ_JAAAMU010000020.1"/>
</dbReference>
<feature type="compositionally biased region" description="Polar residues" evidence="10">
    <location>
        <begin position="19"/>
        <end position="41"/>
    </location>
</feature>
<evidence type="ECO:0000256" key="3">
    <source>
        <dbReference type="ARBA" id="ARBA00022801"/>
    </source>
</evidence>
<evidence type="ECO:0000256" key="6">
    <source>
        <dbReference type="ARBA" id="ARBA00023295"/>
    </source>
</evidence>
<feature type="compositionally biased region" description="Low complexity" evidence="10">
    <location>
        <begin position="1"/>
        <end position="18"/>
    </location>
</feature>
<dbReference type="AlphaFoldDB" id="A0A7X4YVY4"/>
<evidence type="ECO:0000256" key="10">
    <source>
        <dbReference type="SAM" id="MobiDB-lite"/>
    </source>
</evidence>
<dbReference type="PANTHER" id="PTHR31736">
    <property type="match status" value="1"/>
</dbReference>
<keyword evidence="7" id="KW-0624">Polysaccharide degradation</keyword>
<sequence>MSSLNDRTNTTQSDTTQSNMEQSNTVQSNMTQSNTNHSNALLPNAMHTKDWKRSADYRVYADGSETLVHYGEGTSFAIIVCPADRPELSIEVEAAASFDSAVVRPLSAGITPAAAGGRLRFGVRAGHRLSVELDGNTNRPLLLFVQVEDSDKPDANDPLVRYFGGGRVHDAGEIALRPNETVYIEEGAVVRGTITAEGASGITVRGRGVLDGSGWRGTRISEDARRNMMKFVACERVTLEGITVLDGDSWHVIPIACRDVKINGLNIITFEGTGDGIDIVGSEDVTVSGCFIRANDDCIAVKAVDYQHPAGCKDVRNVHVSGCVLWNAAWGNAIEIGYETRCETIEHIVFEDCDIIRSEFEGWQSGGTFTIHNGDRAVVRNVRYDNIRIEDSQEKLVDIKVLHSKYSKDAERGYVRDIRFNSIHIVDGPFPVSIIRGFDEAHLIEDVSFSNLTAFGQRLHSANEARMVVELARRITFE</sequence>
<proteinExistence type="inferred from homology"/>
<dbReference type="InterPro" id="IPR000743">
    <property type="entry name" value="Glyco_hydro_28"/>
</dbReference>
<dbReference type="EMBL" id="JAAAMU010000020">
    <property type="protein sequence ID" value="NBC72591.1"/>
    <property type="molecule type" value="Genomic_DNA"/>
</dbReference>
<evidence type="ECO:0000313" key="11">
    <source>
        <dbReference type="EMBL" id="NBC72591.1"/>
    </source>
</evidence>
<evidence type="ECO:0000256" key="7">
    <source>
        <dbReference type="ARBA" id="ARBA00023326"/>
    </source>
</evidence>
<dbReference type="SMART" id="SM00710">
    <property type="entry name" value="PbH1"/>
    <property type="match status" value="4"/>
</dbReference>
<dbReference type="Gene3D" id="2.160.20.10">
    <property type="entry name" value="Single-stranded right-handed beta-helix, Pectin lyase-like"/>
    <property type="match status" value="1"/>
</dbReference>
<keyword evidence="4" id="KW-0325">Glycoprotein</keyword>
<evidence type="ECO:0000256" key="2">
    <source>
        <dbReference type="ARBA" id="ARBA00022737"/>
    </source>
</evidence>
<keyword evidence="5" id="KW-0119">Carbohydrate metabolism</keyword>
<dbReference type="PANTHER" id="PTHR31736:SF9">
    <property type="entry name" value="ENDO-XYLOGALACTURONAN HYDROLASE A-RELATED"/>
    <property type="match status" value="1"/>
</dbReference>
<dbReference type="GO" id="GO:0004650">
    <property type="term" value="F:polygalacturonase activity"/>
    <property type="evidence" value="ECO:0007669"/>
    <property type="project" value="InterPro"/>
</dbReference>
<evidence type="ECO:0000256" key="4">
    <source>
        <dbReference type="ARBA" id="ARBA00023180"/>
    </source>
</evidence>
<evidence type="ECO:0000256" key="9">
    <source>
        <dbReference type="RuleBase" id="RU361169"/>
    </source>
</evidence>
<evidence type="ECO:0000256" key="1">
    <source>
        <dbReference type="ARBA" id="ARBA00008834"/>
    </source>
</evidence>
<keyword evidence="6 9" id="KW-0326">Glycosidase</keyword>
<protein>
    <recommendedName>
        <fullName evidence="13">Glycosyl hydrolases family 28</fullName>
    </recommendedName>
</protein>
<dbReference type="GO" id="GO:0000272">
    <property type="term" value="P:polysaccharide catabolic process"/>
    <property type="evidence" value="ECO:0007669"/>
    <property type="project" value="UniProtKB-KW"/>
</dbReference>
<gene>
    <name evidence="11" type="ORF">GT003_26640</name>
</gene>
<evidence type="ECO:0000313" key="12">
    <source>
        <dbReference type="Proteomes" id="UP000558113"/>
    </source>
</evidence>
<feature type="region of interest" description="Disordered" evidence="10">
    <location>
        <begin position="1"/>
        <end position="41"/>
    </location>
</feature>
<dbReference type="Proteomes" id="UP000558113">
    <property type="component" value="Unassembled WGS sequence"/>
</dbReference>
<dbReference type="OrthoDB" id="9795222at2"/>
<comment type="similarity">
    <text evidence="1 9">Belongs to the glycosyl hydrolase 28 family.</text>
</comment>
<accession>A0A7X4YVY4</accession>
<dbReference type="SUPFAM" id="SSF51126">
    <property type="entry name" value="Pectin lyase-like"/>
    <property type="match status" value="1"/>
</dbReference>